<name>A0ABQ5K5J5_9EUKA</name>
<accession>A0ABQ5K5J5</accession>
<proteinExistence type="predicted"/>
<dbReference type="EMBL" id="BQXS01012576">
    <property type="protein sequence ID" value="GKT25251.1"/>
    <property type="molecule type" value="Genomic_DNA"/>
</dbReference>
<dbReference type="SUPFAM" id="SSF63829">
    <property type="entry name" value="Calcium-dependent phosphotriesterase"/>
    <property type="match status" value="1"/>
</dbReference>
<evidence type="ECO:0000313" key="3">
    <source>
        <dbReference type="Proteomes" id="UP001057375"/>
    </source>
</evidence>
<evidence type="ECO:0000256" key="1">
    <source>
        <dbReference type="SAM" id="MobiDB-lite"/>
    </source>
</evidence>
<reference evidence="2" key="1">
    <citation type="submission" date="2022-03" db="EMBL/GenBank/DDBJ databases">
        <title>Draft genome sequence of Aduncisulcus paluster, a free-living microaerophilic Fornicata.</title>
        <authorList>
            <person name="Yuyama I."/>
            <person name="Kume K."/>
            <person name="Tamura T."/>
            <person name="Inagaki Y."/>
            <person name="Hashimoto T."/>
        </authorList>
    </citation>
    <scope>NUCLEOTIDE SEQUENCE</scope>
    <source>
        <strain evidence="2">NY0171</strain>
    </source>
</reference>
<evidence type="ECO:0000313" key="2">
    <source>
        <dbReference type="EMBL" id="GKT25251.1"/>
    </source>
</evidence>
<gene>
    <name evidence="2" type="ORF">ADUPG1_012979</name>
</gene>
<dbReference type="Proteomes" id="UP001057375">
    <property type="component" value="Unassembled WGS sequence"/>
</dbReference>
<sequence length="1230" mass="140245">MKKERELLYLRSKIRFMEIYLEYKRKLFHDKLQEMKRMEEEGYCGPTATSKKDPRSKRMPIMDKRLYRAALSVLPKPIHYQGKEYFPMVNLSSYECKISKDQSAIIESCCDSPHKLEKLMDSSSRVKSLLLSKDRSFSDLPYIQPFHIQKNLSTHSSKSSSLQSSRRSSLSGKTSSDFYDPTSTVVEAIMGLDLADSEINSKEAIVPPISSYISRSSAIDILFGSITSDSNRCLVDCFLHDSKDLDHYSSRYHLILFDIDSLSCEIILSDNIRLISSIGSDELGILYAPFGKLDCSIMRYDLESKKSFHFIHSVSNISHIVILPGDYICICCMKNDLEDHCPIFHLYQKGVCLWRFSSDIPIKMAKYSIPHPINSHIVCIHAVERYSDTITFIVDWFEQKVLCFFRGMNVPSFSNDGNFIAFYSSTHQRYVIHRCDIKNDNFDEVFHSELIPKHIGHSYQPQNICKDLFIFPQSNGFIGVVSLISWRYGRIGVGESWNGLIIPKHQNMQKKFNYLAKEKLDYEYFYVLPISPLFSSLPLLTLRLDSHLECLSLQEMALFPFPSLKNDIHSRLGTFCLLSQYNGKKYRVVAYNTKQQKIINFHDIERITKKISESSSLDYLESFEFAQVQASGLNQHDTPRCQRHVDYDDCIYPVCKALQCNSEGDSLFDIESPERCNSSMSVCGRFCILCAYVGGGKYSIQVFDFVQGVRMVIRDGLSQPHTVSVLYEKELNCLEICYYPERSSLASIYLYQIYFFQKCPSSYDVSQDSSAVSNFSSCYGESEELFKFYGSESIFESSDHDTHDSHDSYSFYSIELETIIDNLSPISHIILSLGWIVVFDGSVNSFSTSPSISVLSRDGTKLFSTSNNGGVKFKPKIIELDVDFLKSADDESIEKHSDQSCSTDDPVEVNPMSLLRLIACSIYKSDFESFLFILNPDSHFHIEIPKASYPSFSPSNEYLLYSTPKSVVVFSIIEMNEIYEVYYDDDDRGIREARFIIGSNDLFYFIQNSKLSIASISKRMCKTIPLVSFSSLCQIIPIFPGAYSICRGECFDTLISSKIINSFDEEDSSDYSKVSPIRLHEGIRGIRGESRKMYDDFSGALFCVESNLCPFYPSLSACIDAKDIISSTISRYSFLLFHPFVLSCSELVENIIFQIIQHLSSCSDSSVQLHPQYIQRSISKLIHNTQSTHNSLILGDIGVQEYVEPEEFSQMQLKSGILSPISSSPLTLGL</sequence>
<protein>
    <submittedName>
        <fullName evidence="2">Uncharacterized protein</fullName>
    </submittedName>
</protein>
<organism evidence="2 3">
    <name type="scientific">Aduncisulcus paluster</name>
    <dbReference type="NCBI Taxonomy" id="2918883"/>
    <lineage>
        <taxon>Eukaryota</taxon>
        <taxon>Metamonada</taxon>
        <taxon>Carpediemonas-like organisms</taxon>
        <taxon>Aduncisulcus</taxon>
    </lineage>
</organism>
<comment type="caution">
    <text evidence="2">The sequence shown here is derived from an EMBL/GenBank/DDBJ whole genome shotgun (WGS) entry which is preliminary data.</text>
</comment>
<keyword evidence="3" id="KW-1185">Reference proteome</keyword>
<feature type="region of interest" description="Disordered" evidence="1">
    <location>
        <begin position="154"/>
        <end position="176"/>
    </location>
</feature>